<dbReference type="HOGENOM" id="CLU_054406_0_2_1"/>
<dbReference type="Pfam" id="PF01088">
    <property type="entry name" value="Peptidase_C12"/>
    <property type="match status" value="1"/>
</dbReference>
<evidence type="ECO:0000313" key="10">
    <source>
        <dbReference type="EMBL" id="KEZ44781.1"/>
    </source>
</evidence>
<dbReference type="PROSITE" id="PS52048">
    <property type="entry name" value="UCH_DOMAIN"/>
    <property type="match status" value="1"/>
</dbReference>
<dbReference type="GO" id="GO:0016579">
    <property type="term" value="P:protein deubiquitination"/>
    <property type="evidence" value="ECO:0007669"/>
    <property type="project" value="TreeGrafter"/>
</dbReference>
<dbReference type="PROSITE" id="PS00140">
    <property type="entry name" value="UCH_1"/>
    <property type="match status" value="1"/>
</dbReference>
<dbReference type="EMBL" id="JOWA01000087">
    <property type="protein sequence ID" value="KEZ44781.1"/>
    <property type="molecule type" value="Genomic_DNA"/>
</dbReference>
<dbReference type="SUPFAM" id="SSF54001">
    <property type="entry name" value="Cysteine proteinases"/>
    <property type="match status" value="1"/>
</dbReference>
<dbReference type="GO" id="GO:0006511">
    <property type="term" value="P:ubiquitin-dependent protein catabolic process"/>
    <property type="evidence" value="ECO:0007669"/>
    <property type="project" value="UniProtKB-UniRule"/>
</dbReference>
<evidence type="ECO:0000256" key="5">
    <source>
        <dbReference type="ARBA" id="ARBA00022801"/>
    </source>
</evidence>
<protein>
    <recommendedName>
        <fullName evidence="8">Ubiquitin carboxyl-terminal hydrolase</fullName>
        <ecNumber evidence="8">3.4.19.12</ecNumber>
    </recommendedName>
</protein>
<name>A0A084GBR9_PSEDA</name>
<dbReference type="Proteomes" id="UP000028545">
    <property type="component" value="Unassembled WGS sequence"/>
</dbReference>
<evidence type="ECO:0000256" key="8">
    <source>
        <dbReference type="RuleBase" id="RU361215"/>
    </source>
</evidence>
<dbReference type="OMA" id="AQTYSKH"/>
<sequence length="235" mass="25871">MSTNLNTPVIKKYRKHFIPLESNPDVFNQLIRLLGAPESLVFEDVFTLDEPEFLPHPALALILIFPTAENYEEQRAAEDASHEDSSSSRPGEEVVWFKQTINNACGLYAILHALSNGEARGLIGLQPHQQALVLEESEELERVYNVVAIQGDSAVPDNPEDEVDFHYVGFVKSGVDGRLYELDGDRKGPIDRGAVLGAGDDVLGEGGLTVIREYIKKEEGNAGFGLMALVRREGP</sequence>
<dbReference type="Gene3D" id="3.40.532.10">
    <property type="entry name" value="Peptidase C12, ubiquitin carboxyl-terminal hydrolase"/>
    <property type="match status" value="1"/>
</dbReference>
<dbReference type="PANTHER" id="PTHR10589:SF17">
    <property type="entry name" value="UBIQUITIN CARBOXYL-TERMINAL HYDROLASE"/>
    <property type="match status" value="1"/>
</dbReference>
<keyword evidence="11" id="KW-1185">Reference proteome</keyword>
<dbReference type="AlphaFoldDB" id="A0A084GBR9"/>
<evidence type="ECO:0000256" key="1">
    <source>
        <dbReference type="ARBA" id="ARBA00000707"/>
    </source>
</evidence>
<evidence type="ECO:0000256" key="2">
    <source>
        <dbReference type="ARBA" id="ARBA00009326"/>
    </source>
</evidence>
<feature type="site" description="Transition state stabilizer" evidence="7">
    <location>
        <position position="99"/>
    </location>
</feature>
<dbReference type="GO" id="GO:0005737">
    <property type="term" value="C:cytoplasm"/>
    <property type="evidence" value="ECO:0007669"/>
    <property type="project" value="TreeGrafter"/>
</dbReference>
<comment type="caution">
    <text evidence="10">The sequence shown here is derived from an EMBL/GenBank/DDBJ whole genome shotgun (WGS) entry which is preliminary data.</text>
</comment>
<dbReference type="InterPro" id="IPR036959">
    <property type="entry name" value="Peptidase_C12_UCH_sf"/>
</dbReference>
<evidence type="ECO:0000313" key="11">
    <source>
        <dbReference type="Proteomes" id="UP000028545"/>
    </source>
</evidence>
<dbReference type="EC" id="3.4.19.12" evidence="8"/>
<keyword evidence="3 7" id="KW-0645">Protease</keyword>
<dbReference type="InterPro" id="IPR038765">
    <property type="entry name" value="Papain-like_cys_pep_sf"/>
</dbReference>
<dbReference type="OrthoDB" id="427186at2759"/>
<dbReference type="KEGG" id="sapo:SAPIO_CDS2886"/>
<feature type="active site" description="Proton donor" evidence="7">
    <location>
        <position position="166"/>
    </location>
</feature>
<evidence type="ECO:0000256" key="3">
    <source>
        <dbReference type="ARBA" id="ARBA00022670"/>
    </source>
</evidence>
<feature type="site" description="Important for enzyme activity" evidence="7">
    <location>
        <position position="183"/>
    </location>
</feature>
<keyword evidence="5 7" id="KW-0378">Hydrolase</keyword>
<dbReference type="InterPro" id="IPR057254">
    <property type="entry name" value="UCH_AS"/>
</dbReference>
<reference evidence="10 11" key="1">
    <citation type="journal article" date="2014" name="Genome Announc.">
        <title>Draft genome sequence of the pathogenic fungus Scedosporium apiospermum.</title>
        <authorList>
            <person name="Vandeputte P."/>
            <person name="Ghamrawi S."/>
            <person name="Rechenmann M."/>
            <person name="Iltis A."/>
            <person name="Giraud S."/>
            <person name="Fleury M."/>
            <person name="Thornton C."/>
            <person name="Delhaes L."/>
            <person name="Meyer W."/>
            <person name="Papon N."/>
            <person name="Bouchara J.P."/>
        </authorList>
    </citation>
    <scope>NUCLEOTIDE SEQUENCE [LARGE SCALE GENOMIC DNA]</scope>
    <source>
        <strain evidence="10 11">IHEM 14462</strain>
    </source>
</reference>
<dbReference type="GeneID" id="27721958"/>
<dbReference type="InterPro" id="IPR001578">
    <property type="entry name" value="Peptidase_C12_UCH"/>
</dbReference>
<dbReference type="RefSeq" id="XP_016644580.1">
    <property type="nucleotide sequence ID" value="XM_016785798.1"/>
</dbReference>
<dbReference type="MEROPS" id="C12.002"/>
<keyword evidence="4 7" id="KW-0833">Ubl conjugation pathway</keyword>
<dbReference type="PANTHER" id="PTHR10589">
    <property type="entry name" value="UBIQUITIN CARBOXYL-TERMINAL HYDROLASE"/>
    <property type="match status" value="1"/>
</dbReference>
<dbReference type="PRINTS" id="PR00707">
    <property type="entry name" value="UBCTHYDRLASE"/>
</dbReference>
<evidence type="ECO:0000256" key="6">
    <source>
        <dbReference type="ARBA" id="ARBA00022807"/>
    </source>
</evidence>
<comment type="similarity">
    <text evidence="2 7 8">Belongs to the peptidase C12 family.</text>
</comment>
<evidence type="ECO:0000256" key="4">
    <source>
        <dbReference type="ARBA" id="ARBA00022786"/>
    </source>
</evidence>
<dbReference type="VEuPathDB" id="FungiDB:SAPIO_CDS2886"/>
<organism evidence="10 11">
    <name type="scientific">Pseudallescheria apiosperma</name>
    <name type="common">Scedosporium apiospermum</name>
    <dbReference type="NCBI Taxonomy" id="563466"/>
    <lineage>
        <taxon>Eukaryota</taxon>
        <taxon>Fungi</taxon>
        <taxon>Dikarya</taxon>
        <taxon>Ascomycota</taxon>
        <taxon>Pezizomycotina</taxon>
        <taxon>Sordariomycetes</taxon>
        <taxon>Hypocreomycetidae</taxon>
        <taxon>Microascales</taxon>
        <taxon>Microascaceae</taxon>
        <taxon>Scedosporium</taxon>
    </lineage>
</organism>
<keyword evidence="6 7" id="KW-0788">Thiol protease</keyword>
<evidence type="ECO:0000259" key="9">
    <source>
        <dbReference type="PROSITE" id="PS52048"/>
    </source>
</evidence>
<feature type="domain" description="UCH catalytic" evidence="9">
    <location>
        <begin position="16"/>
        <end position="231"/>
    </location>
</feature>
<evidence type="ECO:0000256" key="7">
    <source>
        <dbReference type="PROSITE-ProRule" id="PRU01393"/>
    </source>
</evidence>
<proteinExistence type="inferred from homology"/>
<accession>A0A084GBR9</accession>
<dbReference type="GO" id="GO:0004843">
    <property type="term" value="F:cysteine-type deubiquitinase activity"/>
    <property type="evidence" value="ECO:0007669"/>
    <property type="project" value="UniProtKB-UniRule"/>
</dbReference>
<gene>
    <name evidence="10" type="ORF">SAPIO_CDS2886</name>
</gene>
<comment type="catalytic activity">
    <reaction evidence="1 7 8">
        <text>Thiol-dependent hydrolysis of ester, thioester, amide, peptide and isopeptide bonds formed by the C-terminal Gly of ubiquitin (a 76-residue protein attached to proteins as an intracellular targeting signal).</text>
        <dbReference type="EC" id="3.4.19.12"/>
    </reaction>
</comment>
<feature type="active site" description="Nucleophile" evidence="7">
    <location>
        <position position="105"/>
    </location>
</feature>